<dbReference type="GO" id="GO:0004888">
    <property type="term" value="F:transmembrane signaling receptor activity"/>
    <property type="evidence" value="ECO:0007669"/>
    <property type="project" value="InterPro"/>
</dbReference>
<evidence type="ECO:0000256" key="5">
    <source>
        <dbReference type="ARBA" id="ARBA00022519"/>
    </source>
</evidence>
<dbReference type="GO" id="GO:0005886">
    <property type="term" value="C:plasma membrane"/>
    <property type="evidence" value="ECO:0007669"/>
    <property type="project" value="UniProtKB-SubCell"/>
</dbReference>
<evidence type="ECO:0000256" key="6">
    <source>
        <dbReference type="ARBA" id="ARBA00022692"/>
    </source>
</evidence>
<dbReference type="InterPro" id="IPR051310">
    <property type="entry name" value="MCP_chemotaxis"/>
</dbReference>
<evidence type="ECO:0000256" key="11">
    <source>
        <dbReference type="PROSITE-ProRule" id="PRU00284"/>
    </source>
</evidence>
<evidence type="ECO:0000313" key="16">
    <source>
        <dbReference type="Proteomes" id="UP000510888"/>
    </source>
</evidence>
<dbReference type="InterPro" id="IPR004089">
    <property type="entry name" value="MCPsignal_dom"/>
</dbReference>
<keyword evidence="4" id="KW-0145">Chemotaxis</keyword>
<dbReference type="InterPro" id="IPR035440">
    <property type="entry name" value="4HB_MCP_dom_sf"/>
</dbReference>
<feature type="domain" description="HAMP" evidence="14">
    <location>
        <begin position="211"/>
        <end position="263"/>
    </location>
</feature>
<dbReference type="Gene3D" id="1.10.287.950">
    <property type="entry name" value="Methyl-accepting chemotaxis protein"/>
    <property type="match status" value="1"/>
</dbReference>
<dbReference type="GO" id="GO:0007165">
    <property type="term" value="P:signal transduction"/>
    <property type="evidence" value="ECO:0007669"/>
    <property type="project" value="UniProtKB-KW"/>
</dbReference>
<dbReference type="PANTHER" id="PTHR43531:SF14">
    <property type="entry name" value="METHYL-ACCEPTING CHEMOTAXIS PROTEIN I-RELATED"/>
    <property type="match status" value="1"/>
</dbReference>
<dbReference type="Pfam" id="PF00672">
    <property type="entry name" value="HAMP"/>
    <property type="match status" value="1"/>
</dbReference>
<dbReference type="Pfam" id="PF00015">
    <property type="entry name" value="MCPsignal"/>
    <property type="match status" value="1"/>
</dbReference>
<evidence type="ECO:0000256" key="8">
    <source>
        <dbReference type="ARBA" id="ARBA00023136"/>
    </source>
</evidence>
<dbReference type="RefSeq" id="WP_180724675.1">
    <property type="nucleotide sequence ID" value="NZ_AP023175.1"/>
</dbReference>
<dbReference type="Gene3D" id="1.20.120.30">
    <property type="entry name" value="Aspartate receptor, ligand-binding domain"/>
    <property type="match status" value="1"/>
</dbReference>
<dbReference type="CDD" id="cd06225">
    <property type="entry name" value="HAMP"/>
    <property type="match status" value="1"/>
</dbReference>
<sequence length="519" mass="54377">MKSLTINARIATTIAFLGVLLIATGALGIFGMAKSNRAQREAYEVNFASVVALGRSGTAMSRARFGLDWAMSNPHSPQLGEQLNRAKRLLGDADKAWSDFRALPKTPELQRLTDDLDVKRTAVLRDGIDQLIQAIGSGDTSWMDESRANHLIGLYSAMNASQGALEKYLDDAAQAAAEHSSATFKTLLTACIASIAVGLGVAFLSWRALRRAIMSPMRDALGQFDAIASGELRTRVEIRSEDEMGTLLHGLATMQDKLGATITTVRKGSDSIAAATQQIAAGNLDLSQRTEEQAASLEQTAAAMDELTSTVQLNAENAQHASKLAEDASSMTAHGREAVGSLVETMHAIDAGSSKMTGIITAIEGIAFQTNILALNAAVEAARAGEEGRGFAVVAGEVRSLAQRSAAAAKEIGVLIADSTSRVAQGAQIATGAGDTIRDIESAISRVAKIVGEIATASRQQSDGIKEVSLAVTQMDEVTQQNAALVEENAATAAALADEAKRLSELTAAFRVGVEGLGV</sequence>
<dbReference type="SUPFAM" id="SSF47170">
    <property type="entry name" value="Aspartate receptor, ligand-binding domain"/>
    <property type="match status" value="1"/>
</dbReference>
<dbReference type="InterPro" id="IPR004090">
    <property type="entry name" value="Chemotax_Me-accpt_rcpt"/>
</dbReference>
<feature type="domain" description="Methyl-accepting transducer" evidence="13">
    <location>
        <begin position="268"/>
        <end position="497"/>
    </location>
</feature>
<dbReference type="SUPFAM" id="SSF58104">
    <property type="entry name" value="Methyl-accepting chemotaxis protein (MCP) signaling domain"/>
    <property type="match status" value="1"/>
</dbReference>
<dbReference type="CDD" id="cd11386">
    <property type="entry name" value="MCP_signal"/>
    <property type="match status" value="1"/>
</dbReference>
<dbReference type="PROSITE" id="PS50885">
    <property type="entry name" value="HAMP"/>
    <property type="match status" value="1"/>
</dbReference>
<dbReference type="KEGG" id="plad:PPGU16_41290"/>
<dbReference type="SMART" id="SM00304">
    <property type="entry name" value="HAMP"/>
    <property type="match status" value="1"/>
</dbReference>
<dbReference type="InterPro" id="IPR003660">
    <property type="entry name" value="HAMP_dom"/>
</dbReference>
<dbReference type="EMBL" id="AP023175">
    <property type="protein sequence ID" value="BCF91062.1"/>
    <property type="molecule type" value="Genomic_DNA"/>
</dbReference>
<keyword evidence="9 11" id="KW-0807">Transducer</keyword>
<protein>
    <submittedName>
        <fullName evidence="15">Methyl-accepting chemotaxis protein</fullName>
    </submittedName>
</protein>
<keyword evidence="6 12" id="KW-0812">Transmembrane</keyword>
<keyword evidence="5" id="KW-0997">Cell inner membrane</keyword>
<comment type="subcellular location">
    <subcellularLocation>
        <location evidence="1">Cell inner membrane</location>
        <topology evidence="1">Multi-pass membrane protein</topology>
    </subcellularLocation>
</comment>
<evidence type="ECO:0000256" key="9">
    <source>
        <dbReference type="ARBA" id="ARBA00023224"/>
    </source>
</evidence>
<evidence type="ECO:0000256" key="12">
    <source>
        <dbReference type="SAM" id="Phobius"/>
    </source>
</evidence>
<keyword evidence="2" id="KW-1003">Cell membrane</keyword>
<evidence type="ECO:0000256" key="3">
    <source>
        <dbReference type="ARBA" id="ARBA00022481"/>
    </source>
</evidence>
<dbReference type="FunFam" id="1.10.287.950:FF:000001">
    <property type="entry name" value="Methyl-accepting chemotaxis sensory transducer"/>
    <property type="match status" value="1"/>
</dbReference>
<evidence type="ECO:0000256" key="10">
    <source>
        <dbReference type="ARBA" id="ARBA00029447"/>
    </source>
</evidence>
<dbReference type="PRINTS" id="PR00260">
    <property type="entry name" value="CHEMTRNSDUCR"/>
</dbReference>
<dbReference type="GO" id="GO:0006935">
    <property type="term" value="P:chemotaxis"/>
    <property type="evidence" value="ECO:0007669"/>
    <property type="project" value="UniProtKB-KW"/>
</dbReference>
<evidence type="ECO:0000313" key="15">
    <source>
        <dbReference type="EMBL" id="BCF91062.1"/>
    </source>
</evidence>
<dbReference type="InterPro" id="IPR003122">
    <property type="entry name" value="Tar_rcpt_lig-bd"/>
</dbReference>
<keyword evidence="16" id="KW-1185">Reference proteome</keyword>
<keyword evidence="8 12" id="KW-0472">Membrane</keyword>
<evidence type="ECO:0000256" key="1">
    <source>
        <dbReference type="ARBA" id="ARBA00004429"/>
    </source>
</evidence>
<feature type="transmembrane region" description="Helical" evidence="12">
    <location>
        <begin position="187"/>
        <end position="209"/>
    </location>
</feature>
<evidence type="ECO:0000256" key="7">
    <source>
        <dbReference type="ARBA" id="ARBA00022989"/>
    </source>
</evidence>
<gene>
    <name evidence="15" type="ORF">PPGU16_41290</name>
</gene>
<evidence type="ECO:0000259" key="14">
    <source>
        <dbReference type="PROSITE" id="PS50885"/>
    </source>
</evidence>
<reference evidence="15 16" key="1">
    <citation type="journal article" date="2020" name="Genes (Basel)">
        <title>Genomic Comparison of Insect Gut Symbionts from Divergent Burkholderia Subclades.</title>
        <authorList>
            <person name="Takeshita K."/>
            <person name="Kikuchi Y."/>
        </authorList>
    </citation>
    <scope>NUCLEOTIDE SEQUENCE [LARGE SCALE GENOMIC DNA]</scope>
    <source>
        <strain evidence="15 16">PGU16</strain>
    </source>
</reference>
<dbReference type="Pfam" id="PF02203">
    <property type="entry name" value="TarH"/>
    <property type="match status" value="1"/>
</dbReference>
<evidence type="ECO:0000256" key="2">
    <source>
        <dbReference type="ARBA" id="ARBA00022475"/>
    </source>
</evidence>
<dbReference type="PROSITE" id="PS50111">
    <property type="entry name" value="CHEMOTAXIS_TRANSDUC_2"/>
    <property type="match status" value="1"/>
</dbReference>
<dbReference type="SMART" id="SM00283">
    <property type="entry name" value="MA"/>
    <property type="match status" value="1"/>
</dbReference>
<name>A0A7I8BQZ8_9BURK</name>
<accession>A0A7I8BQZ8</accession>
<comment type="similarity">
    <text evidence="10">Belongs to the methyl-accepting chemotaxis (MCP) protein family.</text>
</comment>
<organism evidence="15 16">
    <name type="scientific">Paraburkholderia largidicola</name>
    <dbReference type="NCBI Taxonomy" id="3014751"/>
    <lineage>
        <taxon>Bacteria</taxon>
        <taxon>Pseudomonadati</taxon>
        <taxon>Pseudomonadota</taxon>
        <taxon>Betaproteobacteria</taxon>
        <taxon>Burkholderiales</taxon>
        <taxon>Burkholderiaceae</taxon>
        <taxon>Paraburkholderia</taxon>
    </lineage>
</organism>
<dbReference type="PANTHER" id="PTHR43531">
    <property type="entry name" value="PROTEIN ICFG"/>
    <property type="match status" value="1"/>
</dbReference>
<proteinExistence type="inferred from homology"/>
<dbReference type="Proteomes" id="UP000510888">
    <property type="component" value="Chromosome 2"/>
</dbReference>
<evidence type="ECO:0000256" key="4">
    <source>
        <dbReference type="ARBA" id="ARBA00022500"/>
    </source>
</evidence>
<evidence type="ECO:0000259" key="13">
    <source>
        <dbReference type="PROSITE" id="PS50111"/>
    </source>
</evidence>
<keyword evidence="7 12" id="KW-1133">Transmembrane helix</keyword>
<keyword evidence="3" id="KW-0488">Methylation</keyword>
<dbReference type="AlphaFoldDB" id="A0A7I8BQZ8"/>